<dbReference type="PANTHER" id="PTHR23521">
    <property type="entry name" value="TRANSPORTER MFS SUPERFAMILY"/>
    <property type="match status" value="1"/>
</dbReference>
<proteinExistence type="predicted"/>
<feature type="transmembrane region" description="Helical" evidence="4">
    <location>
        <begin position="102"/>
        <end position="120"/>
    </location>
</feature>
<protein>
    <submittedName>
        <fullName evidence="6">MFS transporter</fullName>
    </submittedName>
</protein>
<feature type="transmembrane region" description="Helical" evidence="4">
    <location>
        <begin position="72"/>
        <end position="96"/>
    </location>
</feature>
<dbReference type="SUPFAM" id="SSF103473">
    <property type="entry name" value="MFS general substrate transporter"/>
    <property type="match status" value="1"/>
</dbReference>
<dbReference type="PANTHER" id="PTHR23521:SF3">
    <property type="entry name" value="MFS TRANSPORTER"/>
    <property type="match status" value="1"/>
</dbReference>
<comment type="caution">
    <text evidence="6">The sequence shown here is derived from an EMBL/GenBank/DDBJ whole genome shotgun (WGS) entry which is preliminary data.</text>
</comment>
<organism evidence="6 7">
    <name type="scientific">Rhizobium alvei</name>
    <dbReference type="NCBI Taxonomy" id="1132659"/>
    <lineage>
        <taxon>Bacteria</taxon>
        <taxon>Pseudomonadati</taxon>
        <taxon>Pseudomonadota</taxon>
        <taxon>Alphaproteobacteria</taxon>
        <taxon>Hyphomicrobiales</taxon>
        <taxon>Rhizobiaceae</taxon>
        <taxon>Rhizobium/Agrobacterium group</taxon>
        <taxon>Rhizobium</taxon>
    </lineage>
</organism>
<dbReference type="CDD" id="cd17477">
    <property type="entry name" value="MFS_YcaD_like"/>
    <property type="match status" value="1"/>
</dbReference>
<feature type="transmembrane region" description="Helical" evidence="4">
    <location>
        <begin position="354"/>
        <end position="372"/>
    </location>
</feature>
<evidence type="ECO:0000256" key="4">
    <source>
        <dbReference type="SAM" id="Phobius"/>
    </source>
</evidence>
<evidence type="ECO:0000313" key="6">
    <source>
        <dbReference type="EMBL" id="MDO6963741.1"/>
    </source>
</evidence>
<reference evidence="6" key="2">
    <citation type="submission" date="2023-07" db="EMBL/GenBank/DDBJ databases">
        <authorList>
            <person name="Shen H."/>
        </authorList>
    </citation>
    <scope>NUCLEOTIDE SEQUENCE</scope>
    <source>
        <strain evidence="6">TNR-22</strain>
    </source>
</reference>
<feature type="transmembrane region" description="Helical" evidence="4">
    <location>
        <begin position="132"/>
        <end position="150"/>
    </location>
</feature>
<dbReference type="Proteomes" id="UP001174932">
    <property type="component" value="Unassembled WGS sequence"/>
</dbReference>
<dbReference type="Pfam" id="PF07690">
    <property type="entry name" value="MFS_1"/>
    <property type="match status" value="1"/>
</dbReference>
<keyword evidence="3 4" id="KW-0472">Membrane</keyword>
<sequence>MKKLVPLFPLFASASMLIFGNGLQTTLLAWRGTTEGFPLSLIGLITAFFYVGFALGCMHVTQLLRAIGHIRAYAAMAAIVAVTILMTALIINPWLWMAMRLINGYCLAVLFAAIESWINSRVDNSIRARTLSIYRYIDLSSMTLAQYFLPWFGGEGFTLFAIAAIAFSLSLTPISLADKSSPAPPDKMNFDLRFLWKISPLAATGCIAVGMTNTVYRSLGPVYARELGFDTTITAWFLAAGIISGVILQYPLGHFSDIKDRRSVIMVATAGALFASLFLVLVAGSTIWGNIVGVFMLGAFSMPLYSLCSAHANDRAGPGQYAVISAGILFFWSLGAIIGPSLAATFMGWYGPKALFVFTASVQIIFLSYTLSRVVRRPG</sequence>
<feature type="transmembrane region" description="Helical" evidence="4">
    <location>
        <begin position="36"/>
        <end position="60"/>
    </location>
</feature>
<evidence type="ECO:0000256" key="2">
    <source>
        <dbReference type="ARBA" id="ARBA00022989"/>
    </source>
</evidence>
<keyword evidence="7" id="KW-1185">Reference proteome</keyword>
<keyword evidence="1 4" id="KW-0812">Transmembrane</keyword>
<evidence type="ECO:0000256" key="1">
    <source>
        <dbReference type="ARBA" id="ARBA00022692"/>
    </source>
</evidence>
<feature type="domain" description="Major facilitator superfamily (MFS) profile" evidence="5">
    <location>
        <begin position="198"/>
        <end position="379"/>
    </location>
</feature>
<feature type="transmembrane region" description="Helical" evidence="4">
    <location>
        <begin position="320"/>
        <end position="342"/>
    </location>
</feature>
<dbReference type="RefSeq" id="WP_304375653.1">
    <property type="nucleotide sequence ID" value="NZ_JAUOZU010000006.1"/>
</dbReference>
<evidence type="ECO:0000313" key="7">
    <source>
        <dbReference type="Proteomes" id="UP001174932"/>
    </source>
</evidence>
<dbReference type="InterPro" id="IPR036259">
    <property type="entry name" value="MFS_trans_sf"/>
</dbReference>
<feature type="transmembrane region" description="Helical" evidence="4">
    <location>
        <begin position="233"/>
        <end position="252"/>
    </location>
</feature>
<dbReference type="Gene3D" id="1.20.1250.20">
    <property type="entry name" value="MFS general substrate transporter like domains"/>
    <property type="match status" value="2"/>
</dbReference>
<feature type="transmembrane region" description="Helical" evidence="4">
    <location>
        <begin position="156"/>
        <end position="174"/>
    </location>
</feature>
<dbReference type="PROSITE" id="PS50850">
    <property type="entry name" value="MFS"/>
    <property type="match status" value="1"/>
</dbReference>
<evidence type="ECO:0000256" key="3">
    <source>
        <dbReference type="ARBA" id="ARBA00023136"/>
    </source>
</evidence>
<feature type="transmembrane region" description="Helical" evidence="4">
    <location>
        <begin position="194"/>
        <end position="213"/>
    </location>
</feature>
<gene>
    <name evidence="6" type="ORF">Q4481_07210</name>
</gene>
<feature type="transmembrane region" description="Helical" evidence="4">
    <location>
        <begin position="264"/>
        <end position="281"/>
    </location>
</feature>
<name>A0ABT8YJP1_9HYPH</name>
<reference evidence="6" key="1">
    <citation type="journal article" date="2015" name="Int. J. Syst. Evol. Microbiol.">
        <title>Rhizobium alvei sp. nov., isolated from a freshwater river.</title>
        <authorList>
            <person name="Sheu S.Y."/>
            <person name="Huang H.W."/>
            <person name="Young C.C."/>
            <person name="Chen W.M."/>
        </authorList>
    </citation>
    <scope>NUCLEOTIDE SEQUENCE</scope>
    <source>
        <strain evidence="6">TNR-22</strain>
    </source>
</reference>
<feature type="transmembrane region" description="Helical" evidence="4">
    <location>
        <begin position="287"/>
        <end position="308"/>
    </location>
</feature>
<keyword evidence="2 4" id="KW-1133">Transmembrane helix</keyword>
<dbReference type="InterPro" id="IPR047200">
    <property type="entry name" value="MFS_YcaD-like"/>
</dbReference>
<dbReference type="InterPro" id="IPR011701">
    <property type="entry name" value="MFS"/>
</dbReference>
<accession>A0ABT8YJP1</accession>
<evidence type="ECO:0000259" key="5">
    <source>
        <dbReference type="PROSITE" id="PS50850"/>
    </source>
</evidence>
<dbReference type="InterPro" id="IPR020846">
    <property type="entry name" value="MFS_dom"/>
</dbReference>
<dbReference type="EMBL" id="JAUOZU010000006">
    <property type="protein sequence ID" value="MDO6963741.1"/>
    <property type="molecule type" value="Genomic_DNA"/>
</dbReference>